<evidence type="ECO:0000256" key="2">
    <source>
        <dbReference type="SAM" id="SignalP"/>
    </source>
</evidence>
<reference evidence="3 4" key="1">
    <citation type="submission" date="2011-04" db="EMBL/GenBank/DDBJ databases">
        <authorList>
            <person name="Durkin A.S."/>
            <person name="Radune D."/>
            <person name="Hostetler J."/>
            <person name="Torralba M."/>
            <person name="Gillis M."/>
            <person name="Methe B."/>
            <person name="Sutton G."/>
            <person name="Nelson K.E."/>
        </authorList>
    </citation>
    <scope>NUCLEOTIDE SEQUENCE [LARGE SCALE GENOMIC DNA]</scope>
    <source>
        <strain evidence="3 4">SK1076</strain>
    </source>
</reference>
<evidence type="ECO:0000256" key="1">
    <source>
        <dbReference type="SAM" id="MobiDB-lite"/>
    </source>
</evidence>
<feature type="signal peptide" evidence="2">
    <location>
        <begin position="1"/>
        <end position="19"/>
    </location>
</feature>
<dbReference type="Pfam" id="PF06998">
    <property type="entry name" value="DUF1307"/>
    <property type="match status" value="1"/>
</dbReference>
<keyword evidence="2" id="KW-0732">Signal</keyword>
<accession>F5W185</accession>
<sequence length="187" mass="21010">MNKTLKTSLVLLLTVFALAACGQNNSAGSAAQTSQTAQETTTAPTTQVASNKQNTTEALPKDGVQRFKRIDKGGSTFLIYYFKDDIVYKQIGIYFYNPKGLGKSEEEVVQLLNKSQELYKDVTGITSKVEKEDGEYIQTVIYDYQTMDWKELHRRDPNQFPATKPKPVKISEAAAKLQEKGYVEYTE</sequence>
<dbReference type="Proteomes" id="UP000010138">
    <property type="component" value="Unassembled WGS sequence"/>
</dbReference>
<name>F5W185_9STRE</name>
<protein>
    <submittedName>
        <fullName evidence="3">Putative lipoprotein</fullName>
    </submittedName>
</protein>
<dbReference type="SUPFAM" id="SSF160704">
    <property type="entry name" value="YehR-like"/>
    <property type="match status" value="1"/>
</dbReference>
<dbReference type="InterPro" id="IPR036699">
    <property type="entry name" value="YehR-like_sf"/>
</dbReference>
<dbReference type="RefSeq" id="WP_006150859.1">
    <property type="nucleotide sequence ID" value="NZ_AFNN01000020.1"/>
</dbReference>
<gene>
    <name evidence="3" type="ORF">HMPREF9967_0124</name>
</gene>
<dbReference type="eggNOG" id="ENOG50349C8">
    <property type="taxonomic scope" value="Bacteria"/>
</dbReference>
<proteinExistence type="predicted"/>
<feature type="compositionally biased region" description="Low complexity" evidence="1">
    <location>
        <begin position="29"/>
        <end position="50"/>
    </location>
</feature>
<feature type="chain" id="PRO_5003333786" evidence="2">
    <location>
        <begin position="20"/>
        <end position="187"/>
    </location>
</feature>
<comment type="caution">
    <text evidence="3">The sequence shown here is derived from an EMBL/GenBank/DDBJ whole genome shotgun (WGS) entry which is preliminary data.</text>
</comment>
<dbReference type="AlphaFoldDB" id="F5W185"/>
<organism evidence="3 4">
    <name type="scientific">Streptococcus infantis SK1076</name>
    <dbReference type="NCBI Taxonomy" id="1005705"/>
    <lineage>
        <taxon>Bacteria</taxon>
        <taxon>Bacillati</taxon>
        <taxon>Bacillota</taxon>
        <taxon>Bacilli</taxon>
        <taxon>Lactobacillales</taxon>
        <taxon>Streptococcaceae</taxon>
        <taxon>Streptococcus</taxon>
    </lineage>
</organism>
<dbReference type="Gene3D" id="3.30.1830.10">
    <property type="entry name" value="YehR-like"/>
    <property type="match status" value="1"/>
</dbReference>
<keyword evidence="3" id="KW-0449">Lipoprotein</keyword>
<dbReference type="InterPro" id="IPR009736">
    <property type="entry name" value="DUF1307"/>
</dbReference>
<evidence type="ECO:0000313" key="4">
    <source>
        <dbReference type="Proteomes" id="UP000010138"/>
    </source>
</evidence>
<dbReference type="OrthoDB" id="2222168at2"/>
<dbReference type="PROSITE" id="PS51257">
    <property type="entry name" value="PROKAR_LIPOPROTEIN"/>
    <property type="match status" value="1"/>
</dbReference>
<dbReference type="EMBL" id="AFNN01000020">
    <property type="protein sequence ID" value="EGL85670.1"/>
    <property type="molecule type" value="Genomic_DNA"/>
</dbReference>
<feature type="region of interest" description="Disordered" evidence="1">
    <location>
        <begin position="29"/>
        <end position="56"/>
    </location>
</feature>
<evidence type="ECO:0000313" key="3">
    <source>
        <dbReference type="EMBL" id="EGL85670.1"/>
    </source>
</evidence>